<dbReference type="PANTHER" id="PTHR47524">
    <property type="entry name" value="20S RRNA ACCUMULATION PROTEIN 4"/>
    <property type="match status" value="1"/>
</dbReference>
<dbReference type="RefSeq" id="XP_040774419.1">
    <property type="nucleotide sequence ID" value="XM_040919070.1"/>
</dbReference>
<organism evidence="3 4">
    <name type="scientific">Cryphonectria parasitica (strain ATCC 38755 / EP155)</name>
    <dbReference type="NCBI Taxonomy" id="660469"/>
    <lineage>
        <taxon>Eukaryota</taxon>
        <taxon>Fungi</taxon>
        <taxon>Dikarya</taxon>
        <taxon>Ascomycota</taxon>
        <taxon>Pezizomycotina</taxon>
        <taxon>Sordariomycetes</taxon>
        <taxon>Sordariomycetidae</taxon>
        <taxon>Diaporthales</taxon>
        <taxon>Cryphonectriaceae</taxon>
        <taxon>Cryphonectria-Endothia species complex</taxon>
        <taxon>Cryphonectria</taxon>
    </lineage>
</organism>
<feature type="region of interest" description="Disordered" evidence="1">
    <location>
        <begin position="113"/>
        <end position="148"/>
    </location>
</feature>
<gene>
    <name evidence="3" type="ORF">M406DRAFT_293149</name>
</gene>
<dbReference type="OrthoDB" id="443682at2759"/>
<comment type="caution">
    <text evidence="3">The sequence shown here is derived from an EMBL/GenBank/DDBJ whole genome shotgun (WGS) entry which is preliminary data.</text>
</comment>
<feature type="region of interest" description="Disordered" evidence="1">
    <location>
        <begin position="193"/>
        <end position="257"/>
    </location>
</feature>
<dbReference type="GO" id="GO:0030490">
    <property type="term" value="P:maturation of SSU-rRNA"/>
    <property type="evidence" value="ECO:0007669"/>
    <property type="project" value="TreeGrafter"/>
</dbReference>
<evidence type="ECO:0000256" key="1">
    <source>
        <dbReference type="SAM" id="MobiDB-lite"/>
    </source>
</evidence>
<dbReference type="GeneID" id="63836199"/>
<protein>
    <recommendedName>
        <fullName evidence="2">Programmed cell death protein 2 C-terminal domain-containing protein</fullName>
    </recommendedName>
</protein>
<dbReference type="EMBL" id="MU032349">
    <property type="protein sequence ID" value="KAF3763458.1"/>
    <property type="molecule type" value="Genomic_DNA"/>
</dbReference>
<dbReference type="GO" id="GO:0005737">
    <property type="term" value="C:cytoplasm"/>
    <property type="evidence" value="ECO:0007669"/>
    <property type="project" value="InterPro"/>
</dbReference>
<keyword evidence="4" id="KW-1185">Reference proteome</keyword>
<dbReference type="Proteomes" id="UP000803844">
    <property type="component" value="Unassembled WGS sequence"/>
</dbReference>
<feature type="domain" description="Programmed cell death protein 2 C-terminal" evidence="2">
    <location>
        <begin position="316"/>
        <end position="438"/>
    </location>
</feature>
<feature type="compositionally biased region" description="Pro residues" evidence="1">
    <location>
        <begin position="240"/>
        <end position="253"/>
    </location>
</feature>
<evidence type="ECO:0000313" key="3">
    <source>
        <dbReference type="EMBL" id="KAF3763458.1"/>
    </source>
</evidence>
<reference evidence="3" key="1">
    <citation type="journal article" date="2020" name="Phytopathology">
        <title>Genome sequence of the chestnut blight fungus Cryphonectria parasitica EP155: A fundamental resource for an archetypical invasive plant pathogen.</title>
        <authorList>
            <person name="Crouch J.A."/>
            <person name="Dawe A."/>
            <person name="Aerts A."/>
            <person name="Barry K."/>
            <person name="Churchill A.C.L."/>
            <person name="Grimwood J."/>
            <person name="Hillman B."/>
            <person name="Milgroom M.G."/>
            <person name="Pangilinan J."/>
            <person name="Smith M."/>
            <person name="Salamov A."/>
            <person name="Schmutz J."/>
            <person name="Yadav J."/>
            <person name="Grigoriev I.V."/>
            <person name="Nuss D."/>
        </authorList>
    </citation>
    <scope>NUCLEOTIDE SEQUENCE</scope>
    <source>
        <strain evidence="3">EP155</strain>
    </source>
</reference>
<dbReference type="Pfam" id="PF04194">
    <property type="entry name" value="PDCD2_C"/>
    <property type="match status" value="1"/>
</dbReference>
<feature type="compositionally biased region" description="Polar residues" evidence="1">
    <location>
        <begin position="195"/>
        <end position="205"/>
    </location>
</feature>
<feature type="compositionally biased region" description="Basic and acidic residues" evidence="1">
    <location>
        <begin position="116"/>
        <end position="146"/>
    </location>
</feature>
<dbReference type="InterPro" id="IPR007320">
    <property type="entry name" value="PDCD2_C"/>
</dbReference>
<proteinExistence type="predicted"/>
<dbReference type="PANTHER" id="PTHR47524:SF1">
    <property type="entry name" value="20S RRNA ACCUMULATION PROTEIN 4"/>
    <property type="match status" value="1"/>
</dbReference>
<evidence type="ECO:0000259" key="2">
    <source>
        <dbReference type="Pfam" id="PF04194"/>
    </source>
</evidence>
<name>A0A9P5CLU7_CRYP1</name>
<feature type="region of interest" description="Disordered" evidence="1">
    <location>
        <begin position="276"/>
        <end position="310"/>
    </location>
</feature>
<feature type="compositionally biased region" description="Gly residues" evidence="1">
    <location>
        <begin position="294"/>
        <end position="303"/>
    </location>
</feature>
<dbReference type="AlphaFoldDB" id="A0A9P5CLU7"/>
<sequence>MAPYDSDDSLDDDQDYTETDVLLGYASKDANGETISRLGGRPEWLTSQAPSYTHAKCKICSSPLVQLLQLNGELPDRFPGHERRLYVFSCRKKTCRRKEGSVRVLRATRISADAAAKTRERREREERDRAEKERKEAERKEKEKGLGEALFGVQKGAFGGSAGQANPFATGGSTPGGGGAAANPFAKPAVGAVTNPFSAGSSSAPSEKERQPKPAEDAAADLPHTFAKAVSLNNPQAKPAGPPPPPEPWPPESDLPAPYAVSYLAEADYETLDPLPLPAQNISTTSMDIDDGTAGSGSGGGGGGKEDKDVFESSIDSTFQKFADRLAQNPDQCIRYEFGGAPLLYSKNDAVGKKLHDVPASGTGRVLPRCGQCGAERVFEVQMTPQAIAELESEEEAGVLDGMDWGTVIVAVCEKDCIPRHVEEGEAGYVEEWVGVQWEELTARR</sequence>
<evidence type="ECO:0000313" key="4">
    <source>
        <dbReference type="Proteomes" id="UP000803844"/>
    </source>
</evidence>
<accession>A0A9P5CLU7</accession>
<feature type="compositionally biased region" description="Basic and acidic residues" evidence="1">
    <location>
        <begin position="206"/>
        <end position="216"/>
    </location>
</feature>